<dbReference type="OrthoDB" id="308440at2759"/>
<evidence type="ECO:0000313" key="3">
    <source>
        <dbReference type="EMBL" id="CAG7730033.1"/>
    </source>
</evidence>
<dbReference type="PANTHER" id="PTHR12558">
    <property type="entry name" value="CELL DIVISION CYCLE 16,23,27"/>
    <property type="match status" value="1"/>
</dbReference>
<keyword evidence="4" id="KW-1185">Reference proteome</keyword>
<dbReference type="GO" id="GO:0045842">
    <property type="term" value="P:positive regulation of mitotic metaphase/anaphase transition"/>
    <property type="evidence" value="ECO:0007669"/>
    <property type="project" value="TreeGrafter"/>
</dbReference>
<dbReference type="GO" id="GO:0051301">
    <property type="term" value="P:cell division"/>
    <property type="evidence" value="ECO:0007669"/>
    <property type="project" value="TreeGrafter"/>
</dbReference>
<accession>A0A8J2K5J4</accession>
<protein>
    <recommendedName>
        <fullName evidence="5">Anaphase-promoting complex subunit 7</fullName>
    </recommendedName>
</protein>
<dbReference type="PROSITE" id="PS50005">
    <property type="entry name" value="TPR"/>
    <property type="match status" value="2"/>
</dbReference>
<dbReference type="PANTHER" id="PTHR12558:SF36">
    <property type="entry name" value="ANAPHASE-PROMOTING COMPLEX SUBUNIT 7"/>
    <property type="match status" value="1"/>
</dbReference>
<keyword evidence="1 2" id="KW-0802">TPR repeat</keyword>
<dbReference type="Proteomes" id="UP000708208">
    <property type="component" value="Unassembled WGS sequence"/>
</dbReference>
<feature type="repeat" description="TPR" evidence="2">
    <location>
        <begin position="352"/>
        <end position="385"/>
    </location>
</feature>
<proteinExistence type="predicted"/>
<dbReference type="Pfam" id="PF13181">
    <property type="entry name" value="TPR_8"/>
    <property type="match status" value="1"/>
</dbReference>
<comment type="caution">
    <text evidence="3">The sequence shown here is derived from an EMBL/GenBank/DDBJ whole genome shotgun (WGS) entry which is preliminary data.</text>
</comment>
<sequence length="578" mass="65480">MASFASTTELDGSGFPKSFYFDQLCHLYKEQLYSNVLSLGGMLLTMTDKAADLLTGPQHLRSLIYLGDAAYNLLEYSRAESLYRKALQMYKTLMKFSPQLKDQIAEDCCNDLKYKLYLCNVRCNKPLEALSMLQSISAKQRTARINMALGKLYLENGMERAATTSFKEVLRECPMALEAIEALLSLGLKESDIIGFIQQNTKVHQPQWFVWWLRANAAFYSKDLNQALSLFNHLQDSTALMNNHSILVSLGKIHMYLGDYQSAIVPLKLAHLNDSINMTGMDLLAFLLWSEKRVPELEKLMLKLVENNYQDRKCEPWIALAYFAQITNRSARGLYFAHRGSSCISYGVGKNLEGYLAKGHILLDMKKYQDALDCFREAMLLAPMRFEPHKGLVDCYIAMHRFRDALTIATSASKKLGQNPRTLTMCASAMQKDPLTVSKAKSYLEKALSHDPKYLPAIFMLVEILESEGMFTHAINLLQKQVSIQCNPPQLHLKLAELLCKNNMEDKAADHFSIALRLDPNNRDAREGLSRLDPASSRGAVHDVSGSVYELEDIDLDDDEDEHDVSYEDMNISSFILE</sequence>
<dbReference type="EMBL" id="CAJVCH010188237">
    <property type="protein sequence ID" value="CAG7730033.1"/>
    <property type="molecule type" value="Genomic_DNA"/>
</dbReference>
<reference evidence="3" key="1">
    <citation type="submission" date="2021-06" db="EMBL/GenBank/DDBJ databases">
        <authorList>
            <person name="Hodson N. C."/>
            <person name="Mongue J. A."/>
            <person name="Jaron S. K."/>
        </authorList>
    </citation>
    <scope>NUCLEOTIDE SEQUENCE</scope>
</reference>
<gene>
    <name evidence="3" type="ORF">AFUS01_LOCUS18709</name>
</gene>
<name>A0A8J2K5J4_9HEXA</name>
<dbReference type="GO" id="GO:0005680">
    <property type="term" value="C:anaphase-promoting complex"/>
    <property type="evidence" value="ECO:0007669"/>
    <property type="project" value="TreeGrafter"/>
</dbReference>
<dbReference type="GO" id="GO:0016567">
    <property type="term" value="P:protein ubiquitination"/>
    <property type="evidence" value="ECO:0007669"/>
    <property type="project" value="TreeGrafter"/>
</dbReference>
<evidence type="ECO:0000256" key="1">
    <source>
        <dbReference type="ARBA" id="ARBA00022803"/>
    </source>
</evidence>
<dbReference type="InterPro" id="IPR019734">
    <property type="entry name" value="TPR_rpt"/>
</dbReference>
<evidence type="ECO:0000256" key="2">
    <source>
        <dbReference type="PROSITE-ProRule" id="PRU00339"/>
    </source>
</evidence>
<organism evidence="3 4">
    <name type="scientific">Allacma fusca</name>
    <dbReference type="NCBI Taxonomy" id="39272"/>
    <lineage>
        <taxon>Eukaryota</taxon>
        <taxon>Metazoa</taxon>
        <taxon>Ecdysozoa</taxon>
        <taxon>Arthropoda</taxon>
        <taxon>Hexapoda</taxon>
        <taxon>Collembola</taxon>
        <taxon>Symphypleona</taxon>
        <taxon>Sminthuridae</taxon>
        <taxon>Allacma</taxon>
    </lineage>
</organism>
<dbReference type="Pfam" id="PF13374">
    <property type="entry name" value="TPR_10"/>
    <property type="match status" value="1"/>
</dbReference>
<evidence type="ECO:0008006" key="5">
    <source>
        <dbReference type="Google" id="ProtNLM"/>
    </source>
</evidence>
<dbReference type="SMART" id="SM00028">
    <property type="entry name" value="TPR"/>
    <property type="match status" value="5"/>
</dbReference>
<dbReference type="AlphaFoldDB" id="A0A8J2K5J4"/>
<evidence type="ECO:0000313" key="4">
    <source>
        <dbReference type="Proteomes" id="UP000708208"/>
    </source>
</evidence>
<feature type="repeat" description="TPR" evidence="2">
    <location>
        <begin position="489"/>
        <end position="522"/>
    </location>
</feature>